<gene>
    <name evidence="1" type="ORF">HPB49_012078</name>
</gene>
<keyword evidence="2" id="KW-1185">Reference proteome</keyword>
<protein>
    <submittedName>
        <fullName evidence="1">Uncharacterized protein</fullName>
    </submittedName>
</protein>
<dbReference type="Proteomes" id="UP000821865">
    <property type="component" value="Chromosome 10"/>
</dbReference>
<accession>A0ACB8DPE6</accession>
<sequence>MNNRRRCIPSVVESALQQALNTADKWCQSIGLTLSTEKTLYMSVANSWGRRRLLNMPIHMHLSGCALTPAPQLRVLGVVIMANSSAKAWIREIRQQAHRVLHLIRRICSKAGGARTKTARLLVRTVLQLRLIYSPQFQHLTATDWARLECINREAMRVVTGLPRCTPIPTLQEEAQLNTIDELIHQPRQARDLKPSFLQPAADLAAYMGSPVSTSPSSVDTLPPWDHQQLTDNKRIGRLRNPALPTGSLVAYTDASCTDIQVVTSTAVQGCPSIIANYVYRLTTPVRSLSAELLATQDATNLVTAASTSPAPVIIICTDSTSAIKEIRKVYNAHPVTDEIHRMTAQMPGQIRIQWIPRDTISAHIQADTATHSELPSTSCGSTFPK</sequence>
<evidence type="ECO:0000313" key="1">
    <source>
        <dbReference type="EMBL" id="KAH7974213.1"/>
    </source>
</evidence>
<evidence type="ECO:0000313" key="2">
    <source>
        <dbReference type="Proteomes" id="UP000821865"/>
    </source>
</evidence>
<dbReference type="EMBL" id="CM023479">
    <property type="protein sequence ID" value="KAH7974213.1"/>
    <property type="molecule type" value="Genomic_DNA"/>
</dbReference>
<comment type="caution">
    <text evidence="1">The sequence shown here is derived from an EMBL/GenBank/DDBJ whole genome shotgun (WGS) entry which is preliminary data.</text>
</comment>
<organism evidence="1 2">
    <name type="scientific">Dermacentor silvarum</name>
    <name type="common">Tick</name>
    <dbReference type="NCBI Taxonomy" id="543639"/>
    <lineage>
        <taxon>Eukaryota</taxon>
        <taxon>Metazoa</taxon>
        <taxon>Ecdysozoa</taxon>
        <taxon>Arthropoda</taxon>
        <taxon>Chelicerata</taxon>
        <taxon>Arachnida</taxon>
        <taxon>Acari</taxon>
        <taxon>Parasitiformes</taxon>
        <taxon>Ixodida</taxon>
        <taxon>Ixodoidea</taxon>
        <taxon>Ixodidae</taxon>
        <taxon>Rhipicephalinae</taxon>
        <taxon>Dermacentor</taxon>
    </lineage>
</organism>
<reference evidence="1" key="1">
    <citation type="submission" date="2020-05" db="EMBL/GenBank/DDBJ databases">
        <title>Large-scale comparative analyses of tick genomes elucidate their genetic diversity and vector capacities.</title>
        <authorList>
            <person name="Jia N."/>
            <person name="Wang J."/>
            <person name="Shi W."/>
            <person name="Du L."/>
            <person name="Sun Y."/>
            <person name="Zhan W."/>
            <person name="Jiang J."/>
            <person name="Wang Q."/>
            <person name="Zhang B."/>
            <person name="Ji P."/>
            <person name="Sakyi L.B."/>
            <person name="Cui X."/>
            <person name="Yuan T."/>
            <person name="Jiang B."/>
            <person name="Yang W."/>
            <person name="Lam T.T.-Y."/>
            <person name="Chang Q."/>
            <person name="Ding S."/>
            <person name="Wang X."/>
            <person name="Zhu J."/>
            <person name="Ruan X."/>
            <person name="Zhao L."/>
            <person name="Wei J."/>
            <person name="Que T."/>
            <person name="Du C."/>
            <person name="Cheng J."/>
            <person name="Dai P."/>
            <person name="Han X."/>
            <person name="Huang E."/>
            <person name="Gao Y."/>
            <person name="Liu J."/>
            <person name="Shao H."/>
            <person name="Ye R."/>
            <person name="Li L."/>
            <person name="Wei W."/>
            <person name="Wang X."/>
            <person name="Wang C."/>
            <person name="Yang T."/>
            <person name="Huo Q."/>
            <person name="Li W."/>
            <person name="Guo W."/>
            <person name="Chen H."/>
            <person name="Zhou L."/>
            <person name="Ni X."/>
            <person name="Tian J."/>
            <person name="Zhou Y."/>
            <person name="Sheng Y."/>
            <person name="Liu T."/>
            <person name="Pan Y."/>
            <person name="Xia L."/>
            <person name="Li J."/>
            <person name="Zhao F."/>
            <person name="Cao W."/>
        </authorList>
    </citation>
    <scope>NUCLEOTIDE SEQUENCE</scope>
    <source>
        <strain evidence="1">Dsil-2018</strain>
    </source>
</reference>
<proteinExistence type="predicted"/>
<name>A0ACB8DPE6_DERSI</name>